<dbReference type="RefSeq" id="WP_150548897.1">
    <property type="nucleotide sequence ID" value="NZ_LR215729.2"/>
</dbReference>
<dbReference type="AlphaFoldDB" id="A0A653E8G0"/>
<dbReference type="EMBL" id="LR215729">
    <property type="protein sequence ID" value="VEV98401.1"/>
    <property type="molecule type" value="Genomic_DNA"/>
</dbReference>
<feature type="transmembrane region" description="Helical" evidence="1">
    <location>
        <begin position="45"/>
        <end position="67"/>
    </location>
</feature>
<feature type="transmembrane region" description="Helical" evidence="1">
    <location>
        <begin position="6"/>
        <end position="24"/>
    </location>
</feature>
<evidence type="ECO:0000256" key="1">
    <source>
        <dbReference type="SAM" id="Phobius"/>
    </source>
</evidence>
<keyword evidence="1" id="KW-0812">Transmembrane</keyword>
<gene>
    <name evidence="2" type="ORF">PMYSY11_3357</name>
</gene>
<reference evidence="2" key="1">
    <citation type="submission" date="2019-02" db="EMBL/GenBank/DDBJ databases">
        <authorList>
            <consortium name="Genoscope - CEA"/>
            <person name="William W."/>
        </authorList>
    </citation>
    <scope>NUCLEOTIDE SEQUENCE [LARGE SCALE GENOMIC DNA]</scope>
    <source>
        <strain evidence="2">YSy11</strain>
    </source>
</reference>
<evidence type="ECO:0008006" key="3">
    <source>
        <dbReference type="Google" id="ProtNLM"/>
    </source>
</evidence>
<name>A0A653E8G0_9PSED</name>
<protein>
    <recommendedName>
        <fullName evidence="3">Amino acid transport protein</fullName>
    </recommendedName>
</protein>
<evidence type="ECO:0000313" key="2">
    <source>
        <dbReference type="EMBL" id="VEV98401.1"/>
    </source>
</evidence>
<organism evidence="2">
    <name type="scientific">Pseudomonas marincola</name>
    <dbReference type="NCBI Taxonomy" id="437900"/>
    <lineage>
        <taxon>Bacteria</taxon>
        <taxon>Pseudomonadati</taxon>
        <taxon>Pseudomonadota</taxon>
        <taxon>Gammaproteobacteria</taxon>
        <taxon>Pseudomonadales</taxon>
        <taxon>Pseudomonadaceae</taxon>
        <taxon>Pseudomonas</taxon>
    </lineage>
</organism>
<proteinExistence type="predicted"/>
<keyword evidence="1" id="KW-1133">Transmembrane helix</keyword>
<sequence>MSLDTAALLWGLLFGSIGLGYAIYGKKQRSAVPFVCGLLLMGLPYFIESVVLMVAVCAVVAAMPYFFTR</sequence>
<keyword evidence="1" id="KW-0472">Membrane</keyword>
<accession>A0A653E8G0</accession>